<proteinExistence type="predicted"/>
<dbReference type="SUPFAM" id="SSF52799">
    <property type="entry name" value="(Phosphotyrosine protein) phosphatases II"/>
    <property type="match status" value="1"/>
</dbReference>
<evidence type="ECO:0008006" key="3">
    <source>
        <dbReference type="Google" id="ProtNLM"/>
    </source>
</evidence>
<accession>A0A916IZH8</accession>
<comment type="caution">
    <text evidence="1">The sequence shown here is derived from an EMBL/GenBank/DDBJ whole genome shotgun (WGS) entry which is preliminary data.</text>
</comment>
<protein>
    <recommendedName>
        <fullName evidence="3">Tyrosine-protein phosphatase</fullName>
    </recommendedName>
</protein>
<dbReference type="InterPro" id="IPR029021">
    <property type="entry name" value="Prot-tyrosine_phosphatase-like"/>
</dbReference>
<dbReference type="EMBL" id="CAJPUY010000028">
    <property type="protein sequence ID" value="CAG2156199.1"/>
    <property type="molecule type" value="Genomic_DNA"/>
</dbReference>
<dbReference type="AlphaFoldDB" id="A0A916IZH8"/>
<keyword evidence="2" id="KW-1185">Reference proteome</keyword>
<dbReference type="RefSeq" id="WP_211950471.1">
    <property type="nucleotide sequence ID" value="NZ_CAJPUY010000028.1"/>
</dbReference>
<dbReference type="InterPro" id="IPR026893">
    <property type="entry name" value="Tyr/Ser_Pase_IphP-type"/>
</dbReference>
<evidence type="ECO:0000313" key="1">
    <source>
        <dbReference type="EMBL" id="CAG2156199.1"/>
    </source>
</evidence>
<evidence type="ECO:0000313" key="2">
    <source>
        <dbReference type="Proteomes" id="UP000672934"/>
    </source>
</evidence>
<dbReference type="Gene3D" id="3.90.190.10">
    <property type="entry name" value="Protein tyrosine phosphatase superfamily"/>
    <property type="match status" value="1"/>
</dbReference>
<name>A0A916IZH8_9BURK</name>
<gene>
    <name evidence="1" type="ORF">LMG31506_05629</name>
</gene>
<organism evidence="1 2">
    <name type="scientific">Cupriavidus yeoncheonensis</name>
    <dbReference type="NCBI Taxonomy" id="1462994"/>
    <lineage>
        <taxon>Bacteria</taxon>
        <taxon>Pseudomonadati</taxon>
        <taxon>Pseudomonadota</taxon>
        <taxon>Betaproteobacteria</taxon>
        <taxon>Burkholderiales</taxon>
        <taxon>Burkholderiaceae</taxon>
        <taxon>Cupriavidus</taxon>
    </lineage>
</organism>
<sequence>MISQWLSWAGSMRALHAPGLHTVVPSGPAGIGSELQLETVSNARDLGGLVGAGGRRVRHGRLYRSGNPALACGADIERLQGLGLDMVVDFRSPGEKSADEAPFGQRFNWIAMPVLEGSMAMDVLMPRLRESTPEDVDAFMLGVYRDFPVRYRRVFGGFMRNAQAGKTLLYHCTAGKDRTGFASLLLLSALGVGQDDILANYLESNQRNAGFNTQALERIAQFGIRPEVMMPLLEVRTSYLQASMEAIEEAYGDMERYLSEGLAVDVDGVRGYYLEG</sequence>
<dbReference type="GO" id="GO:0004721">
    <property type="term" value="F:phosphoprotein phosphatase activity"/>
    <property type="evidence" value="ECO:0007669"/>
    <property type="project" value="InterPro"/>
</dbReference>
<dbReference type="Proteomes" id="UP000672934">
    <property type="component" value="Unassembled WGS sequence"/>
</dbReference>
<reference evidence="1" key="1">
    <citation type="submission" date="2021-03" db="EMBL/GenBank/DDBJ databases">
        <authorList>
            <person name="Peeters C."/>
        </authorList>
    </citation>
    <scope>NUCLEOTIDE SEQUENCE</scope>
    <source>
        <strain evidence="1">LMG 31506</strain>
    </source>
</reference>
<dbReference type="Pfam" id="PF13350">
    <property type="entry name" value="Y_phosphatase3"/>
    <property type="match status" value="1"/>
</dbReference>